<accession>A0AAX3NFS6</accession>
<dbReference type="SMART" id="SM00530">
    <property type="entry name" value="HTH_XRE"/>
    <property type="match status" value="1"/>
</dbReference>
<sequence>MTKTKLQIMREKKGLTVRELAEKMSENRQWLGNYMAKIEAIEQGASIHCFSDYGIKHLAQVLGCSVDELVEEE</sequence>
<dbReference type="AlphaFoldDB" id="A0AAX3NFS6"/>
<evidence type="ECO:0000313" key="2">
    <source>
        <dbReference type="EMBL" id="WEA14846.1"/>
    </source>
</evidence>
<dbReference type="CDD" id="cd00093">
    <property type="entry name" value="HTH_XRE"/>
    <property type="match status" value="1"/>
</dbReference>
<dbReference type="SUPFAM" id="SSF47413">
    <property type="entry name" value="lambda repressor-like DNA-binding domains"/>
    <property type="match status" value="1"/>
</dbReference>
<dbReference type="Gene3D" id="1.10.260.40">
    <property type="entry name" value="lambda repressor-like DNA-binding domains"/>
    <property type="match status" value="1"/>
</dbReference>
<evidence type="ECO:0000313" key="3">
    <source>
        <dbReference type="Proteomes" id="UP001217324"/>
    </source>
</evidence>
<dbReference type="GO" id="GO:0003677">
    <property type="term" value="F:DNA binding"/>
    <property type="evidence" value="ECO:0007669"/>
    <property type="project" value="InterPro"/>
</dbReference>
<proteinExistence type="predicted"/>
<dbReference type="RefSeq" id="WP_165706258.1">
    <property type="nucleotide sequence ID" value="NZ_CP118627.1"/>
</dbReference>
<name>A0AAX3NFS6_9LACT</name>
<dbReference type="Proteomes" id="UP001217324">
    <property type="component" value="Chromosome"/>
</dbReference>
<feature type="domain" description="HTH cro/C1-type" evidence="1">
    <location>
        <begin position="6"/>
        <end position="69"/>
    </location>
</feature>
<dbReference type="InterPro" id="IPR010982">
    <property type="entry name" value="Lambda_DNA-bd_dom_sf"/>
</dbReference>
<protein>
    <submittedName>
        <fullName evidence="2">Helix-turn-helix transcriptional regulator</fullName>
    </submittedName>
</protein>
<evidence type="ECO:0000259" key="1">
    <source>
        <dbReference type="PROSITE" id="PS50943"/>
    </source>
</evidence>
<dbReference type="EMBL" id="CP118627">
    <property type="protein sequence ID" value="WEA14846.1"/>
    <property type="molecule type" value="Genomic_DNA"/>
</dbReference>
<dbReference type="PROSITE" id="PS50943">
    <property type="entry name" value="HTH_CROC1"/>
    <property type="match status" value="1"/>
</dbReference>
<reference evidence="2" key="1">
    <citation type="submission" date="2023-02" db="EMBL/GenBank/DDBJ databases">
        <title>Comparative genomics and fermentation flavor characterization of five lactic acid bacteria reveal flavor biosynthesis metabolic pathways in fermented muskmelon puree.</title>
        <authorList>
            <person name="Yuan L."/>
            <person name="Li M."/>
            <person name="Xu X."/>
            <person name="Lao F."/>
            <person name="Wu J."/>
        </authorList>
    </citation>
    <scope>NUCLEOTIDE SEQUENCE</scope>
    <source>
        <strain evidence="2">Pa-2</strain>
    </source>
</reference>
<gene>
    <name evidence="2" type="ORF">PWF74_04885</name>
</gene>
<dbReference type="InterPro" id="IPR001387">
    <property type="entry name" value="Cro/C1-type_HTH"/>
</dbReference>
<organism evidence="2 3">
    <name type="scientific">Lactococcus garvieae</name>
    <dbReference type="NCBI Taxonomy" id="1363"/>
    <lineage>
        <taxon>Bacteria</taxon>
        <taxon>Bacillati</taxon>
        <taxon>Bacillota</taxon>
        <taxon>Bacilli</taxon>
        <taxon>Lactobacillales</taxon>
        <taxon>Streptococcaceae</taxon>
        <taxon>Lactococcus</taxon>
    </lineage>
</organism>